<dbReference type="FunFam" id="2.10.25.10:FF:000024">
    <property type="entry name" value="Putative latent-transforming growth factor beta-binding protein 2"/>
    <property type="match status" value="3"/>
</dbReference>
<comment type="function">
    <text evidence="14">May play an integral structural role in elastic-fiber architectural organization and/or assembly.</text>
</comment>
<dbReference type="InterPro" id="IPR026823">
    <property type="entry name" value="cEGF"/>
</dbReference>
<dbReference type="InterPro" id="IPR017878">
    <property type="entry name" value="TB_dom"/>
</dbReference>
<feature type="domain" description="EGF-like" evidence="19">
    <location>
        <begin position="1233"/>
        <end position="1273"/>
    </location>
</feature>
<feature type="domain" description="EGF-like" evidence="19">
    <location>
        <begin position="179"/>
        <end position="211"/>
    </location>
</feature>
<evidence type="ECO:0000256" key="11">
    <source>
        <dbReference type="ARBA" id="ARBA00023183"/>
    </source>
</evidence>
<evidence type="ECO:0000256" key="3">
    <source>
        <dbReference type="ARBA" id="ARBA00022530"/>
    </source>
</evidence>
<sequence>CTCRSGFQGSRCEEVVPEQEYHPPGAAAFQPAAGSLRRRTGTVGRDASPHGAQAPIPRHVPAVIQSRIGSPVAPQHTGSSRTVRRYPASNGQLTSNALPNGNGHEQSRPGPHAVSQEHTLSAKGANLTEKIRKIKIVFTPTICKQTCQSGRCYNSCEKGDTTTLYSQGGQDHDPKSGFRIYFCQIPCLNGGRCVGRDECWCPSNSTGKFCHLPAPSLEKKQGGRGPKTPADSSMRHSTYTLPLSNQLASLNPSLVNVHINHPPEAIVQIHQVARVRGDAEASEENSVEAVLVPQLAAVPWYTYSHGNGNSIATESRQQQQRAPGLLGRCFREALHGQCTNPLPGLTKLEDCCGSVGLFWGMDQCLACPPRPAHPVIENGQVECPQGYKRLNRSHCQDINECLLQGLCKDAECMNTRGSFRCTCKPGSMLDPSRSHCVSDKAVSMEQGLCYRSAAGGVCTLPLPHRITQQICCCSRVGKGWGDSCQECPTPGSEAFKEICPAGHGYTYSSSDIRLSMRKAETEELPLSLEEQGENSNWTLDWTARRQQLQDSLRGRGAGQPCGPGAQPPGMVLGTQSRHQIPCTLLVLLPTLCSLFAGVSGCASSPLSCGAGACVLTPEGYSCLCHPGYTLDPSRLHCIDEDECLKDPCAGKGRCINSVGSYFCLCYSGYTLAVSAGKQSCEDRDECEQPSICRGQQCINTPGSYHCQCKEGFAMGPRGQCEDVNECMDPSSCPSGRCVNTLGSYQCVSCGAGYRPRNGRCIDVDECLVEGTCAHGQCVNLDGSFRCSCYRGYELAPDGKSCQDIDECTARAPCPSGLCLNTEGSYSCMSCDTGYAVSRDGSMCEGIPSPGTEAGASLCAVPFLLADLDECEDPAVQCLGGECRNTLGSYECHCQTGFELINGTICKDVNECLNSEICSPNGECLNSQGSYFCICAPGFSNVAGGVSCQGDSLLGRSPVQGEGSSAPSTQRYVDECKEYGDAICGTWRCQNSLGSYRCIMGCQPGFHWTPLGDCIDIDECANETLCGSHGFCENSDGSFRCLCDRGYESSPSGHYCIDVNECELMVAVCGTALCENVEGSFLCLCPSDHEEYDTEAGQCKPRAADKNEGLTGLYKPRKQCYYHISDVRLCDSVLAKNITKEECCCTVGAAWGDNCETYPCPIPVEYQEICPLGKGYIPQEDLLSGKVSFTDMDECEIFGSEFCRNGQCLNTVPGYKCFCRTGYFYDSSRLECVDQDECQNEVYCINGECLNTEGSYHCFCSLPLVLDATGNRCVNFSNTLEEYEIHLDVCWQTVADYICQDLLHGQQTTYTECCCRLGEAWGQNCALCPHRSSADFAFLCNGASEDSERGGELRERPRYEYGPGLEDPHYGLPSPYYNYLESEYGSPEASFPRRVPSSEFRGSPLHHGPARSPPRYLPGQTGEYWRHSSASPPDCGFEGLQAEECGILNGCENGRCVRVPEGYTCDCFDGFQLDMTRMACVDINECEEVGNPEPLCRGGTCENTEGSYRCQCLPGYVALARSHHCVPQTAQNPAAA</sequence>
<evidence type="ECO:0000256" key="7">
    <source>
        <dbReference type="ARBA" id="ARBA00022729"/>
    </source>
</evidence>
<dbReference type="FunFam" id="2.10.25.10:FF:000046">
    <property type="entry name" value="Latent-transforming growth factor beta-binding protein 1 isoform x2"/>
    <property type="match status" value="1"/>
</dbReference>
<dbReference type="PROSITE" id="PS50026">
    <property type="entry name" value="EGF_3"/>
    <property type="match status" value="12"/>
</dbReference>
<dbReference type="InterPro" id="IPR018097">
    <property type="entry name" value="EGF_Ca-bd_CS"/>
</dbReference>
<dbReference type="PANTHER" id="PTHR47333">
    <property type="entry name" value="VON WILLEBRAND FACTOR C AND EGF DOMAIN-CONTAINING PROTEIN"/>
    <property type="match status" value="1"/>
</dbReference>
<dbReference type="FunFam" id="2.10.25.10:FF:000115">
    <property type="entry name" value="latent-transforming growth factor beta-binding protein 4 isoform X2"/>
    <property type="match status" value="1"/>
</dbReference>
<dbReference type="FunFam" id="3.90.290.10:FF:000001">
    <property type="entry name" value="Latent-transforming growth factor beta-binding protein 3 isoform 1"/>
    <property type="match status" value="1"/>
</dbReference>
<dbReference type="PROSITE" id="PS51364">
    <property type="entry name" value="TB"/>
    <property type="match status" value="4"/>
</dbReference>
<dbReference type="SMART" id="SM00179">
    <property type="entry name" value="EGF_CA"/>
    <property type="match status" value="16"/>
</dbReference>
<dbReference type="InterPro" id="IPR000742">
    <property type="entry name" value="EGF"/>
</dbReference>
<name>A0A8D2M2N9_ZONAL</name>
<evidence type="ECO:0000256" key="12">
    <source>
        <dbReference type="ARBA" id="ARBA00023278"/>
    </source>
</evidence>
<dbReference type="InterPro" id="IPR009030">
    <property type="entry name" value="Growth_fac_rcpt_cys_sf"/>
</dbReference>
<dbReference type="FunFam" id="2.10.25.10:FF:000194">
    <property type="entry name" value="Latent transforming growth factor beta binding protein 2"/>
    <property type="match status" value="2"/>
</dbReference>
<dbReference type="PROSITE" id="PS01186">
    <property type="entry name" value="EGF_2"/>
    <property type="match status" value="7"/>
</dbReference>
<evidence type="ECO:0000256" key="2">
    <source>
        <dbReference type="ARBA" id="ARBA00022525"/>
    </source>
</evidence>
<dbReference type="GO" id="GO:0008201">
    <property type="term" value="F:heparin binding"/>
    <property type="evidence" value="ECO:0007669"/>
    <property type="project" value="UniProtKB-KW"/>
</dbReference>
<dbReference type="Gene3D" id="2.10.25.10">
    <property type="entry name" value="Laminin"/>
    <property type="match status" value="16"/>
</dbReference>
<dbReference type="InterPro" id="IPR049883">
    <property type="entry name" value="NOTCH1_EGF-like"/>
</dbReference>
<feature type="region of interest" description="Disordered" evidence="18">
    <location>
        <begin position="215"/>
        <end position="235"/>
    </location>
</feature>
<keyword evidence="11" id="KW-0340">Growth factor binding</keyword>
<dbReference type="Pfam" id="PF00683">
    <property type="entry name" value="TB"/>
    <property type="match status" value="4"/>
</dbReference>
<evidence type="ECO:0000256" key="16">
    <source>
        <dbReference type="ARBA" id="ARBA00072997"/>
    </source>
</evidence>
<dbReference type="PROSITE" id="PS00022">
    <property type="entry name" value="EGF_1"/>
    <property type="match status" value="2"/>
</dbReference>
<dbReference type="PROSITE" id="PS01187">
    <property type="entry name" value="EGF_CA"/>
    <property type="match status" value="7"/>
</dbReference>
<evidence type="ECO:0000256" key="10">
    <source>
        <dbReference type="ARBA" id="ARBA00023180"/>
    </source>
</evidence>
<evidence type="ECO:0000256" key="8">
    <source>
        <dbReference type="ARBA" id="ARBA00022737"/>
    </source>
</evidence>
<dbReference type="PROSITE" id="PS00010">
    <property type="entry name" value="ASX_HYDROXYL"/>
    <property type="match status" value="10"/>
</dbReference>
<comment type="caution">
    <text evidence="17">Lacks conserved residue(s) required for the propagation of feature annotation.</text>
</comment>
<feature type="domain" description="EGF-like" evidence="19">
    <location>
        <begin position="762"/>
        <end position="802"/>
    </location>
</feature>
<dbReference type="Pfam" id="PF12662">
    <property type="entry name" value="cEGF"/>
    <property type="match status" value="1"/>
</dbReference>
<dbReference type="InterPro" id="IPR000152">
    <property type="entry name" value="EGF-type_Asp/Asn_hydroxyl_site"/>
</dbReference>
<dbReference type="FunFam" id="3.90.290.10:FF:000002">
    <property type="entry name" value="Latent-transforming growth factor beta-binding protein 3 isoform 1"/>
    <property type="match status" value="1"/>
</dbReference>
<dbReference type="FunFam" id="2.10.25.10:FF:000273">
    <property type="entry name" value="Putative latent-transforming growth factor beta-binding protein 2"/>
    <property type="match status" value="1"/>
</dbReference>
<keyword evidence="10" id="KW-0325">Glycoprotein</keyword>
<feature type="domain" description="EGF-like" evidence="19">
    <location>
        <begin position="1"/>
        <end position="13"/>
    </location>
</feature>
<dbReference type="Ensembl" id="ENSZALT00000003866.1">
    <property type="protein sequence ID" value="ENSZALP00000002225.1"/>
    <property type="gene ID" value="ENSZALG00000001839.1"/>
</dbReference>
<protein>
    <recommendedName>
        <fullName evidence="16">Latent-transforming growth factor beta-binding protein 2</fullName>
    </recommendedName>
</protein>
<feature type="domain" description="TB" evidence="20">
    <location>
        <begin position="327"/>
        <end position="370"/>
    </location>
</feature>
<evidence type="ECO:0000256" key="4">
    <source>
        <dbReference type="ARBA" id="ARBA00022536"/>
    </source>
</evidence>
<feature type="domain" description="EGF-like" evidence="19">
    <location>
        <begin position="682"/>
        <end position="721"/>
    </location>
</feature>
<dbReference type="FunFam" id="2.10.25.10:FF:000096">
    <property type="entry name" value="Putative fibrillin 2"/>
    <property type="match status" value="1"/>
</dbReference>
<evidence type="ECO:0000256" key="5">
    <source>
        <dbReference type="ARBA" id="ARBA00022553"/>
    </source>
</evidence>
<feature type="compositionally biased region" description="Polar residues" evidence="18">
    <location>
        <begin position="89"/>
        <end position="99"/>
    </location>
</feature>
<dbReference type="SUPFAM" id="SSF57184">
    <property type="entry name" value="Growth factor receptor domain"/>
    <property type="match status" value="3"/>
</dbReference>
<dbReference type="GO" id="GO:0019838">
    <property type="term" value="F:growth factor binding"/>
    <property type="evidence" value="ECO:0007669"/>
    <property type="project" value="UniProtKB-KW"/>
</dbReference>
<dbReference type="Gene3D" id="3.90.290.10">
    <property type="entry name" value="TGF-beta binding (TB) domain"/>
    <property type="match status" value="4"/>
</dbReference>
<evidence type="ECO:0000313" key="21">
    <source>
        <dbReference type="Ensembl" id="ENSZALP00000002225.1"/>
    </source>
</evidence>
<keyword evidence="3" id="KW-0272">Extracellular matrix</keyword>
<evidence type="ECO:0000256" key="18">
    <source>
        <dbReference type="SAM" id="MobiDB-lite"/>
    </source>
</evidence>
<feature type="domain" description="TB" evidence="20">
    <location>
        <begin position="1117"/>
        <end position="1169"/>
    </location>
</feature>
<dbReference type="SMART" id="SM00181">
    <property type="entry name" value="EGF"/>
    <property type="match status" value="17"/>
</dbReference>
<keyword evidence="12" id="KW-0379">Hydroxylation</keyword>
<comment type="subcellular location">
    <subcellularLocation>
        <location evidence="1">Secreted</location>
        <location evidence="1">Extracellular space</location>
        <location evidence="1">Extracellular matrix</location>
    </subcellularLocation>
</comment>
<dbReference type="PANTHER" id="PTHR47333:SF4">
    <property type="entry name" value="EGF-LIKE DOMAIN-CONTAINING PROTEIN"/>
    <property type="match status" value="1"/>
</dbReference>
<keyword evidence="7" id="KW-0732">Signal</keyword>
<dbReference type="GO" id="GO:0005509">
    <property type="term" value="F:calcium ion binding"/>
    <property type="evidence" value="ECO:0007669"/>
    <property type="project" value="InterPro"/>
</dbReference>
<keyword evidence="8" id="KW-0677">Repeat</keyword>
<reference evidence="21" key="1">
    <citation type="submission" date="2025-08" db="UniProtKB">
        <authorList>
            <consortium name="Ensembl"/>
        </authorList>
    </citation>
    <scope>IDENTIFICATION</scope>
</reference>
<proteinExistence type="inferred from homology"/>
<dbReference type="InterPro" id="IPR036773">
    <property type="entry name" value="TB_dom_sf"/>
</dbReference>
<keyword evidence="9 17" id="KW-1015">Disulfide bond</keyword>
<evidence type="ECO:0000259" key="20">
    <source>
        <dbReference type="PROSITE" id="PS51364"/>
    </source>
</evidence>
<feature type="region of interest" description="Disordered" evidence="18">
    <location>
        <begin position="69"/>
        <end position="118"/>
    </location>
</feature>
<dbReference type="FunFam" id="2.10.25.10:FF:000056">
    <property type="entry name" value="Latent-transforming growth factor beta-binding protein 3 isoform 2"/>
    <property type="match status" value="1"/>
</dbReference>
<dbReference type="CDD" id="cd00054">
    <property type="entry name" value="EGF_CA"/>
    <property type="match status" value="10"/>
</dbReference>
<gene>
    <name evidence="21" type="primary">LTBP2</name>
</gene>
<dbReference type="Proteomes" id="UP000694413">
    <property type="component" value="Unassembled WGS sequence"/>
</dbReference>
<evidence type="ECO:0000259" key="19">
    <source>
        <dbReference type="PROSITE" id="PS50026"/>
    </source>
</evidence>
<feature type="domain" description="TB" evidence="20">
    <location>
        <begin position="1287"/>
        <end position="1339"/>
    </location>
</feature>
<feature type="domain" description="EGF-like" evidence="19">
    <location>
        <begin position="639"/>
        <end position="675"/>
    </location>
</feature>
<feature type="domain" description="EGF-like" evidence="19">
    <location>
        <begin position="907"/>
        <end position="948"/>
    </location>
</feature>
<keyword evidence="4 17" id="KW-0245">EGF-like domain</keyword>
<feature type="domain" description="TB" evidence="20">
    <location>
        <begin position="447"/>
        <end position="499"/>
    </location>
</feature>
<comment type="subunit">
    <text evidence="15">Forms part of the large latent transforming growth factor beta precursor complex; removal is essential for activation of complex. Interacts with SDC4. Interacts (via C-terminal domain) with FBN1 (via N-terminal domain) in a Ca(+2)-dependent manner.</text>
</comment>
<dbReference type="FunFam" id="2.10.25.10:FF:000077">
    <property type="entry name" value="Latent-transforming growth factor beta-binding protein 3 isoform 1"/>
    <property type="match status" value="1"/>
</dbReference>
<feature type="disulfide bond" evidence="17">
    <location>
        <begin position="201"/>
        <end position="210"/>
    </location>
</feature>
<evidence type="ECO:0000256" key="17">
    <source>
        <dbReference type="PROSITE-ProRule" id="PRU00076"/>
    </source>
</evidence>
<keyword evidence="2" id="KW-0964">Secreted</keyword>
<feature type="domain" description="EGF-like" evidence="19">
    <location>
        <begin position="1015"/>
        <end position="1056"/>
    </location>
</feature>
<dbReference type="FunFam" id="2.10.25.10:FF:000014">
    <property type="entry name" value="Latent-transforming growth factor beta-binding protein 3"/>
    <property type="match status" value="1"/>
</dbReference>
<evidence type="ECO:0000313" key="22">
    <source>
        <dbReference type="Proteomes" id="UP000694413"/>
    </source>
</evidence>
<evidence type="ECO:0000256" key="13">
    <source>
        <dbReference type="ARBA" id="ARBA00038081"/>
    </source>
</evidence>
<comment type="similarity">
    <text evidence="13">Belongs to the LTBP family.</text>
</comment>
<reference evidence="21" key="2">
    <citation type="submission" date="2025-09" db="UniProtKB">
        <authorList>
            <consortium name="Ensembl"/>
        </authorList>
    </citation>
    <scope>IDENTIFICATION</scope>
</reference>
<keyword evidence="6" id="KW-0358">Heparin-binding</keyword>
<dbReference type="Pfam" id="PF07645">
    <property type="entry name" value="EGF_CA"/>
    <property type="match status" value="12"/>
</dbReference>
<feature type="disulfide bond" evidence="17">
    <location>
        <begin position="3"/>
        <end position="12"/>
    </location>
</feature>
<feature type="domain" description="EGF-like" evidence="19">
    <location>
        <begin position="1190"/>
        <end position="1228"/>
    </location>
</feature>
<feature type="domain" description="EGF-like" evidence="19">
    <location>
        <begin position="1481"/>
        <end position="1525"/>
    </location>
</feature>
<dbReference type="InterPro" id="IPR052080">
    <property type="entry name" value="vWF_C/EGF_Fibrillin"/>
</dbReference>
<evidence type="ECO:0000256" key="14">
    <source>
        <dbReference type="ARBA" id="ARBA00058734"/>
    </source>
</evidence>
<evidence type="ECO:0000256" key="1">
    <source>
        <dbReference type="ARBA" id="ARBA00004498"/>
    </source>
</evidence>
<keyword evidence="5" id="KW-0597">Phosphoprotein</keyword>
<dbReference type="SUPFAM" id="SSF57581">
    <property type="entry name" value="TB module/8-cys domain"/>
    <property type="match status" value="4"/>
</dbReference>
<accession>A0A8D2M2N9</accession>
<evidence type="ECO:0000256" key="6">
    <source>
        <dbReference type="ARBA" id="ARBA00022674"/>
    </source>
</evidence>
<feature type="region of interest" description="Disordered" evidence="18">
    <location>
        <begin position="1387"/>
        <end position="1426"/>
    </location>
</feature>
<feature type="disulfide bond" evidence="17">
    <location>
        <begin position="183"/>
        <end position="193"/>
    </location>
</feature>
<feature type="domain" description="EGF-like" evidence="19">
    <location>
        <begin position="866"/>
        <end position="903"/>
    </location>
</feature>
<dbReference type="SUPFAM" id="SSF57196">
    <property type="entry name" value="EGF/Laminin"/>
    <property type="match status" value="6"/>
</dbReference>
<evidence type="ECO:0000256" key="9">
    <source>
        <dbReference type="ARBA" id="ARBA00023157"/>
    </source>
</evidence>
<feature type="domain" description="EGF-like" evidence="19">
    <location>
        <begin position="397"/>
        <end position="437"/>
    </location>
</feature>
<dbReference type="InterPro" id="IPR001881">
    <property type="entry name" value="EGF-like_Ca-bd_dom"/>
</dbReference>
<organism evidence="21 22">
    <name type="scientific">Zonotrichia albicollis</name>
    <name type="common">White-throated sparrow</name>
    <name type="synonym">Fringilla albicollis</name>
    <dbReference type="NCBI Taxonomy" id="44394"/>
    <lineage>
        <taxon>Eukaryota</taxon>
        <taxon>Metazoa</taxon>
        <taxon>Chordata</taxon>
        <taxon>Craniata</taxon>
        <taxon>Vertebrata</taxon>
        <taxon>Euteleostomi</taxon>
        <taxon>Archelosauria</taxon>
        <taxon>Archosauria</taxon>
        <taxon>Dinosauria</taxon>
        <taxon>Saurischia</taxon>
        <taxon>Theropoda</taxon>
        <taxon>Coelurosauria</taxon>
        <taxon>Aves</taxon>
        <taxon>Neognathae</taxon>
        <taxon>Neoaves</taxon>
        <taxon>Telluraves</taxon>
        <taxon>Australaves</taxon>
        <taxon>Passeriformes</taxon>
        <taxon>Passerellidae</taxon>
        <taxon>Zonotrichia</taxon>
    </lineage>
</organism>
<keyword evidence="22" id="KW-1185">Reference proteome</keyword>
<evidence type="ECO:0000256" key="15">
    <source>
        <dbReference type="ARBA" id="ARBA00062144"/>
    </source>
</evidence>